<dbReference type="EMBL" id="DTPE01000178">
    <property type="protein sequence ID" value="HGE75339.1"/>
    <property type="molecule type" value="Genomic_DNA"/>
</dbReference>
<keyword evidence="3" id="KW-0285">Flavoprotein</keyword>
<dbReference type="PANTHER" id="PTHR21197:SF0">
    <property type="entry name" value="UDP-GALACTOPYRANOSE MUTASE"/>
    <property type="match status" value="1"/>
</dbReference>
<reference evidence="7" key="1">
    <citation type="journal article" date="2020" name="mSystems">
        <title>Genome- and Community-Level Interaction Insights into Carbon Utilization and Element Cycling Functions of Hydrothermarchaeota in Hydrothermal Sediment.</title>
        <authorList>
            <person name="Zhou Z."/>
            <person name="Liu Y."/>
            <person name="Xu W."/>
            <person name="Pan J."/>
            <person name="Luo Z.H."/>
            <person name="Li M."/>
        </authorList>
    </citation>
    <scope>NUCLEOTIDE SEQUENCE [LARGE SCALE GENOMIC DNA]</scope>
    <source>
        <strain evidence="7">SpSt-966</strain>
    </source>
</reference>
<proteinExistence type="inferred from homology"/>
<feature type="domain" description="UDP-galactopyranose mutase C-terminal" evidence="6">
    <location>
        <begin position="150"/>
        <end position="349"/>
    </location>
</feature>
<dbReference type="GO" id="GO:0005829">
    <property type="term" value="C:cytosol"/>
    <property type="evidence" value="ECO:0007669"/>
    <property type="project" value="TreeGrafter"/>
</dbReference>
<gene>
    <name evidence="7" type="primary">glf</name>
    <name evidence="7" type="ORF">ENX73_04360</name>
</gene>
<keyword evidence="5 7" id="KW-0413">Isomerase</keyword>
<name>A0A7V3RES3_9BACT</name>
<dbReference type="InterPro" id="IPR004379">
    <property type="entry name" value="UDP-GALP_mutase"/>
</dbReference>
<evidence type="ECO:0000256" key="5">
    <source>
        <dbReference type="ARBA" id="ARBA00023235"/>
    </source>
</evidence>
<evidence type="ECO:0000256" key="3">
    <source>
        <dbReference type="ARBA" id="ARBA00022630"/>
    </source>
</evidence>
<evidence type="ECO:0000256" key="1">
    <source>
        <dbReference type="ARBA" id="ARBA00001974"/>
    </source>
</evidence>
<comment type="caution">
    <text evidence="7">The sequence shown here is derived from an EMBL/GenBank/DDBJ whole genome shotgun (WGS) entry which is preliminary data.</text>
</comment>
<organism evidence="7">
    <name type="scientific">Mesoaciditoga lauensis</name>
    <dbReference type="NCBI Taxonomy" id="1495039"/>
    <lineage>
        <taxon>Bacteria</taxon>
        <taxon>Thermotogati</taxon>
        <taxon>Thermotogota</taxon>
        <taxon>Thermotogae</taxon>
        <taxon>Mesoaciditogales</taxon>
        <taxon>Mesoaciditogaceae</taxon>
        <taxon>Mesoaciditoga</taxon>
    </lineage>
</organism>
<dbReference type="GO" id="GO:0050660">
    <property type="term" value="F:flavin adenine dinucleotide binding"/>
    <property type="evidence" value="ECO:0007669"/>
    <property type="project" value="TreeGrafter"/>
</dbReference>
<evidence type="ECO:0000256" key="4">
    <source>
        <dbReference type="ARBA" id="ARBA00022827"/>
    </source>
</evidence>
<dbReference type="Gene3D" id="3.40.50.720">
    <property type="entry name" value="NAD(P)-binding Rossmann-like Domain"/>
    <property type="match status" value="3"/>
</dbReference>
<evidence type="ECO:0000313" key="7">
    <source>
        <dbReference type="EMBL" id="HGE75339.1"/>
    </source>
</evidence>
<dbReference type="EC" id="5.4.99.9" evidence="7"/>
<evidence type="ECO:0000259" key="6">
    <source>
        <dbReference type="Pfam" id="PF03275"/>
    </source>
</evidence>
<sequence length="369" mass="43538">MKDLCLVVGSGFAGATAARILAESGQRVFVVEKMNHIGGHAYDELNQDGILIHTYGPHIFHTKNKEVFEFLSRFTAWNNYQHKVLSYVDGMYVPFPINRDTISQLFGLDLSISEVEKFLEEEVKNSKFKKPPDNYEDAVVSQVGRRLYEKFFMNYTKKQWKKEPNELSADIAKRIPTRSNRDGRYFTDPYQGLPEFGYTALIKNILDHPKISVITKCDYFEIRSELKPKLTVYTGRLDEFFDDSYGKLEYRSLDLVFKTYRQEFYQQAAVVNYPNDNDWTRITEFKFMTGQKSDFTTICYEYPADTGEPYYVVITEENMKKRELYLKGIDKLEKSGEYLFIGRLAEYRYYNMDEVVYRSIEKVDEWLRR</sequence>
<protein>
    <submittedName>
        <fullName evidence="7">UDP-galactopyranose mutase</fullName>
        <ecNumber evidence="7">5.4.99.9</ecNumber>
    </submittedName>
</protein>
<evidence type="ECO:0000256" key="2">
    <source>
        <dbReference type="ARBA" id="ARBA00009321"/>
    </source>
</evidence>
<dbReference type="Pfam" id="PF03275">
    <property type="entry name" value="GLF"/>
    <property type="match status" value="1"/>
</dbReference>
<dbReference type="SUPFAM" id="SSF54373">
    <property type="entry name" value="FAD-linked reductases, C-terminal domain"/>
    <property type="match status" value="1"/>
</dbReference>
<comment type="similarity">
    <text evidence="2">Belongs to the UDP-galactopyranose/dTDP-fucopyranose mutase family.</text>
</comment>
<dbReference type="AlphaFoldDB" id="A0A7V3RES3"/>
<comment type="cofactor">
    <cofactor evidence="1">
        <name>FAD</name>
        <dbReference type="ChEBI" id="CHEBI:57692"/>
    </cofactor>
</comment>
<dbReference type="GO" id="GO:0008767">
    <property type="term" value="F:UDP-galactopyranose mutase activity"/>
    <property type="evidence" value="ECO:0007669"/>
    <property type="project" value="UniProtKB-EC"/>
</dbReference>
<dbReference type="NCBIfam" id="TIGR00031">
    <property type="entry name" value="UDP-GALP_mutase"/>
    <property type="match status" value="1"/>
</dbReference>
<dbReference type="SUPFAM" id="SSF51971">
    <property type="entry name" value="Nucleotide-binding domain"/>
    <property type="match status" value="1"/>
</dbReference>
<dbReference type="InterPro" id="IPR015899">
    <property type="entry name" value="UDP-GalPyranose_mutase_C"/>
</dbReference>
<dbReference type="PANTHER" id="PTHR21197">
    <property type="entry name" value="UDP-GALACTOPYRANOSE MUTASE"/>
    <property type="match status" value="1"/>
</dbReference>
<accession>A0A7V3RES3</accession>
<dbReference type="Pfam" id="PF13450">
    <property type="entry name" value="NAD_binding_8"/>
    <property type="match status" value="1"/>
</dbReference>
<keyword evidence="4" id="KW-0274">FAD</keyword>